<evidence type="ECO:0000256" key="1">
    <source>
        <dbReference type="ARBA" id="ARBA00010134"/>
    </source>
</evidence>
<dbReference type="PANTHER" id="PTHR22576:SF37">
    <property type="entry name" value="MUCOSA-ASSOCIATED LYMPHOID TISSUE LYMPHOMA TRANSLOCATION PROTEIN 1"/>
    <property type="match status" value="1"/>
</dbReference>
<dbReference type="Proteomes" id="UP000276991">
    <property type="component" value="Unassembled WGS sequence"/>
</dbReference>
<dbReference type="AlphaFoldDB" id="A0A498S1A5"/>
<evidence type="ECO:0000313" key="6">
    <source>
        <dbReference type="EMBL" id="VBB25466.1"/>
    </source>
</evidence>
<evidence type="ECO:0000256" key="3">
    <source>
        <dbReference type="SAM" id="MobiDB-lite"/>
    </source>
</evidence>
<dbReference type="InterPro" id="IPR036179">
    <property type="entry name" value="Ig-like_dom_sf"/>
</dbReference>
<dbReference type="STRING" id="6277.A0A498S1A5"/>
<dbReference type="Pfam" id="PF00656">
    <property type="entry name" value="Peptidase_C14"/>
    <property type="match status" value="1"/>
</dbReference>
<dbReference type="PANTHER" id="PTHR22576">
    <property type="entry name" value="MUCOSA ASSOCIATED LYMPHOID TISSUE LYMPHOMA TRANSLOCATION PROTEIN 1/PARACASPASE"/>
    <property type="match status" value="1"/>
</dbReference>
<feature type="coiled-coil region" evidence="2">
    <location>
        <begin position="741"/>
        <end position="833"/>
    </location>
</feature>
<sequence length="1083" mass="123000">MTLAISERSFQAIGYELSTNLAELPIDLHCRLASALNFQTVWMKIIGDSTSSPFSLEYRAGKKGQMIVGRIRSAFRPKVKKKGVSEYDRILRTKNQGSSLLYLWGNRGQTIKLLLRRLQSFSKMHGTCMDGPQLALRRKFVPVTWSAKEQVTIRVMGTDNCMLQLFCHARGFPWPHFQWMENDEDIDGSNGKALVISKCRCRRGLMYRCRIWNEIEDGFEYSTFYRKPGKSFHSKLTTDPVDLSLFISADVKAQNLKWALSSCVNDFAWFCVAADSCERCAKYNDLTLSTDFCRTKQNEGDIGGWNAELIATDKVALIISNCNYTNLPSLVTPHCDAEMFAESLQNLGFKTVALGDLNLAEMHFFITEYRKLLGDGVYAVFYFVGHGFERNGKNYLLAVDAPAVDCRMADCVSVEWILSVFEDSHPALNLILLDVCRKNVKCTDTLGCFDEADTKEIPKIARNIVCGYATSSGVSAFEVRGEKNGIFMKHLLQHIADETTVLEMLTKTFQEVSNDTRICDVQIPELKSNLILPRGLRDPLVCHGHTTSFNCHTFYWRYMHELPNPINVRFMDQNMLVMIWYDYVGHFTNKVYIFSSVSDLSAENNTESLKPLPTKFSYIAHLRFSKHVDVSTERIIEDDDDGISVCVMLSNLQRFKGTISCSIDLATRKDNVVIASKNNLSLGDILVTRIYRSDGGSQAKLPDDLETARAIIESLTRQLKVIHDDVTSNLLLLQKRIQHTHQRTQDAMRMLEDRLDNIEATWTKELEDQHKRWLDKYNRLVREAENTCPLKKVSSKASVKHSIENVKISKQQLESLNRRVKKVNEGIGELEKVVDCTKNFDEKLRLDKQKIRDIDARVMIELFIEGKKPPKYLLNALTKKEQKLNIELTKQMNIHFRKPFLQMTDERSEKSLYGVCEVIDGYKKTIENLDEALRTLEQIKSAPAMKSIKSPIQSTPSVDEIDEITILMKRFLAKLHVQLESVHLHGNQKSSTQVGIDKNALLMSNNSDFKSGKSKEITTSTSPNRGTTSGFDPTPLNTSQSVPTGSPTSSAHSQFMVLKSEVGREGMITAKEKSEQILSDKKK</sequence>
<proteinExistence type="inferred from homology"/>
<comment type="similarity">
    <text evidence="1">Belongs to the peptidase C14A family.</text>
</comment>
<gene>
    <name evidence="6" type="ORF">NAV_LOCUS296</name>
</gene>
<feature type="compositionally biased region" description="Polar residues" evidence="3">
    <location>
        <begin position="1017"/>
        <end position="1053"/>
    </location>
</feature>
<dbReference type="InterPro" id="IPR052039">
    <property type="entry name" value="Caspase-related_regulators"/>
</dbReference>
<feature type="domain" description="Caspase family p20" evidence="4">
    <location>
        <begin position="312"/>
        <end position="440"/>
    </location>
</feature>
<dbReference type="InterPro" id="IPR011600">
    <property type="entry name" value="Pept_C14_caspase"/>
</dbReference>
<dbReference type="PROSITE" id="PS50208">
    <property type="entry name" value="CASPASE_P20"/>
    <property type="match status" value="1"/>
</dbReference>
<evidence type="ECO:0000259" key="4">
    <source>
        <dbReference type="PROSITE" id="PS50208"/>
    </source>
</evidence>
<dbReference type="EMBL" id="UPTC01000017">
    <property type="protein sequence ID" value="VBB25466.1"/>
    <property type="molecule type" value="Genomic_DNA"/>
</dbReference>
<dbReference type="InterPro" id="IPR013783">
    <property type="entry name" value="Ig-like_fold"/>
</dbReference>
<feature type="domain" description="Ig-like" evidence="5">
    <location>
        <begin position="132"/>
        <end position="211"/>
    </location>
</feature>
<dbReference type="SUPFAM" id="SSF52129">
    <property type="entry name" value="Caspase-like"/>
    <property type="match status" value="1"/>
</dbReference>
<name>A0A498S1A5_ACAVI</name>
<dbReference type="OrthoDB" id="412369at2759"/>
<keyword evidence="7" id="KW-1185">Reference proteome</keyword>
<evidence type="ECO:0000256" key="2">
    <source>
        <dbReference type="SAM" id="Coils"/>
    </source>
</evidence>
<evidence type="ECO:0008006" key="8">
    <source>
        <dbReference type="Google" id="ProtNLM"/>
    </source>
</evidence>
<protein>
    <recommendedName>
        <fullName evidence="8">Caspase family p20 domain-containing protein</fullName>
    </recommendedName>
</protein>
<dbReference type="Gene3D" id="2.60.40.10">
    <property type="entry name" value="Immunoglobulins"/>
    <property type="match status" value="1"/>
</dbReference>
<feature type="region of interest" description="Disordered" evidence="3">
    <location>
        <begin position="1007"/>
        <end position="1083"/>
    </location>
</feature>
<dbReference type="PROSITE" id="PS50835">
    <property type="entry name" value="IG_LIKE"/>
    <property type="match status" value="1"/>
</dbReference>
<dbReference type="InterPro" id="IPR007110">
    <property type="entry name" value="Ig-like_dom"/>
</dbReference>
<dbReference type="GO" id="GO:0006508">
    <property type="term" value="P:proteolysis"/>
    <property type="evidence" value="ECO:0007669"/>
    <property type="project" value="InterPro"/>
</dbReference>
<dbReference type="InterPro" id="IPR001309">
    <property type="entry name" value="Pept_C14_p20"/>
</dbReference>
<dbReference type="SUPFAM" id="SSF48726">
    <property type="entry name" value="Immunoglobulin"/>
    <property type="match status" value="1"/>
</dbReference>
<dbReference type="InterPro" id="IPR029030">
    <property type="entry name" value="Caspase-like_dom_sf"/>
</dbReference>
<dbReference type="SMART" id="SM00115">
    <property type="entry name" value="CASc"/>
    <property type="match status" value="1"/>
</dbReference>
<feature type="compositionally biased region" description="Basic and acidic residues" evidence="3">
    <location>
        <begin position="1070"/>
        <end position="1083"/>
    </location>
</feature>
<evidence type="ECO:0000313" key="7">
    <source>
        <dbReference type="Proteomes" id="UP000276991"/>
    </source>
</evidence>
<keyword evidence="2" id="KW-0175">Coiled coil</keyword>
<organism evidence="6 7">
    <name type="scientific">Acanthocheilonema viteae</name>
    <name type="common">Filarial nematode worm</name>
    <name type="synonym">Dipetalonema viteae</name>
    <dbReference type="NCBI Taxonomy" id="6277"/>
    <lineage>
        <taxon>Eukaryota</taxon>
        <taxon>Metazoa</taxon>
        <taxon>Ecdysozoa</taxon>
        <taxon>Nematoda</taxon>
        <taxon>Chromadorea</taxon>
        <taxon>Rhabditida</taxon>
        <taxon>Spirurina</taxon>
        <taxon>Spiruromorpha</taxon>
        <taxon>Filarioidea</taxon>
        <taxon>Onchocercidae</taxon>
        <taxon>Acanthocheilonema</taxon>
    </lineage>
</organism>
<evidence type="ECO:0000259" key="5">
    <source>
        <dbReference type="PROSITE" id="PS50835"/>
    </source>
</evidence>
<dbReference type="Gene3D" id="3.40.50.1460">
    <property type="match status" value="1"/>
</dbReference>
<dbReference type="GO" id="GO:0004197">
    <property type="term" value="F:cysteine-type endopeptidase activity"/>
    <property type="evidence" value="ECO:0007669"/>
    <property type="project" value="InterPro"/>
</dbReference>
<accession>A0A498S1A5</accession>
<reference evidence="6 7" key="1">
    <citation type="submission" date="2018-08" db="EMBL/GenBank/DDBJ databases">
        <authorList>
            <person name="Laetsch R D."/>
            <person name="Stevens L."/>
            <person name="Kumar S."/>
            <person name="Blaxter L. M."/>
        </authorList>
    </citation>
    <scope>NUCLEOTIDE SEQUENCE [LARGE SCALE GENOMIC DNA]</scope>
</reference>
<dbReference type="InterPro" id="IPR015917">
    <property type="entry name" value="Pept_C14A"/>
</dbReference>